<dbReference type="EMBL" id="CP000390">
    <property type="protein sequence ID" value="ABG64136.1"/>
    <property type="molecule type" value="Genomic_DNA"/>
</dbReference>
<dbReference type="eggNOG" id="COG0438">
    <property type="taxonomic scope" value="Bacteria"/>
</dbReference>
<sequence>MVFLSRWFTTSAARERPTTSIYFAECMRKEIGAAGDIRFRIWALSPNVFYVPDPSEPKMLVMRDWDPGARRWLADLPPPKLYYLLDDDIWAGSNDPSLPSGYRERLRRLSMGNAKWLLQKAVKVYASSQPLAERLGQGTILVQPSVVVPPADLKHHDEERLRLVFVGTRSHLADLRSIEGALASFLRANPDCLLDTFLGKFAPVSLRLPNAIHNPPQSWQAYRATLAERHFHVALAPALPTAFNSARSHNKILEIACFGAAPVYSSTVPFAAVVSKAQAGFLCDGEGWYALLTRLKNDRALVRRISAANCRLAQELGDPWKLREFWHRQLRLPEAPSG</sequence>
<dbReference type="OrthoDB" id="7593532at2"/>
<name>Q11EN9_CHESB</name>
<evidence type="ECO:0008006" key="2">
    <source>
        <dbReference type="Google" id="ProtNLM"/>
    </source>
</evidence>
<dbReference type="HOGENOM" id="CLU_753921_0_0_5"/>
<evidence type="ECO:0000313" key="1">
    <source>
        <dbReference type="EMBL" id="ABG64136.1"/>
    </source>
</evidence>
<organism evidence="1">
    <name type="scientific">Chelativorans sp. (strain BNC1)</name>
    <dbReference type="NCBI Taxonomy" id="266779"/>
    <lineage>
        <taxon>Bacteria</taxon>
        <taxon>Pseudomonadati</taxon>
        <taxon>Pseudomonadota</taxon>
        <taxon>Alphaproteobacteria</taxon>
        <taxon>Hyphomicrobiales</taxon>
        <taxon>Phyllobacteriaceae</taxon>
        <taxon>Chelativorans</taxon>
    </lineage>
</organism>
<dbReference type="STRING" id="266779.Meso_2759"/>
<dbReference type="KEGG" id="mes:Meso_2759"/>
<accession>Q11EN9</accession>
<dbReference type="AlphaFoldDB" id="Q11EN9"/>
<proteinExistence type="predicted"/>
<reference evidence="1" key="1">
    <citation type="submission" date="2006-06" db="EMBL/GenBank/DDBJ databases">
        <title>Complete sequence of chromosome of Chelativorans sp. BNC1.</title>
        <authorList>
            <consortium name="US DOE Joint Genome Institute"/>
            <person name="Copeland A."/>
            <person name="Lucas S."/>
            <person name="Lapidus A."/>
            <person name="Barry K."/>
            <person name="Detter J.C."/>
            <person name="Glavina del Rio T."/>
            <person name="Hammon N."/>
            <person name="Israni S."/>
            <person name="Dalin E."/>
            <person name="Tice H."/>
            <person name="Pitluck S."/>
            <person name="Chertkov O."/>
            <person name="Brettin T."/>
            <person name="Bruce D."/>
            <person name="Han C."/>
            <person name="Tapia R."/>
            <person name="Gilna P."/>
            <person name="Schmutz J."/>
            <person name="Larimer F."/>
            <person name="Land M."/>
            <person name="Hauser L."/>
            <person name="Kyrpides N."/>
            <person name="Mikhailova N."/>
            <person name="Richardson P."/>
        </authorList>
    </citation>
    <scope>NUCLEOTIDE SEQUENCE</scope>
    <source>
        <strain evidence="1">BNC1</strain>
    </source>
</reference>
<gene>
    <name evidence="1" type="ordered locus">Meso_2759</name>
</gene>
<protein>
    <recommendedName>
        <fullName evidence="2">Glycosyl transferase, group 1</fullName>
    </recommendedName>
</protein>
<dbReference type="SUPFAM" id="SSF53756">
    <property type="entry name" value="UDP-Glycosyltransferase/glycogen phosphorylase"/>
    <property type="match status" value="1"/>
</dbReference>